<reference evidence="2" key="2">
    <citation type="submission" date="2018-05" db="EMBL/GenBank/DDBJ databases">
        <title>OgluRS3 (Oryza glumaepatula Reference Sequence Version 3).</title>
        <authorList>
            <person name="Zhang J."/>
            <person name="Kudrna D."/>
            <person name="Lee S."/>
            <person name="Talag J."/>
            <person name="Welchert J."/>
            <person name="Wing R.A."/>
        </authorList>
    </citation>
    <scope>NUCLEOTIDE SEQUENCE [LARGE SCALE GENOMIC DNA]</scope>
</reference>
<dbReference type="Proteomes" id="UP000026961">
    <property type="component" value="Chromosome 3"/>
</dbReference>
<protein>
    <submittedName>
        <fullName evidence="2">Uncharacterized protein</fullName>
    </submittedName>
</protein>
<sequence length="96" mass="10919">MRWILNFVAGGLDDDDDFLFDTAEETEWSHYEAKRRTFILPPPPWILDFVVDGLDNDGNFLFHAHETERSHVRMTRKTTMTSSSSRGGAFAAVTPG</sequence>
<reference evidence="2" key="1">
    <citation type="submission" date="2015-04" db="UniProtKB">
        <authorList>
            <consortium name="EnsemblPlants"/>
        </authorList>
    </citation>
    <scope>IDENTIFICATION</scope>
</reference>
<dbReference type="AlphaFoldDB" id="A0A0D9ZBL6"/>
<dbReference type="HOGENOM" id="CLU_2363137_0_0_1"/>
<proteinExistence type="predicted"/>
<evidence type="ECO:0000313" key="2">
    <source>
        <dbReference type="EnsemblPlants" id="OGLUM03G29820.1"/>
    </source>
</evidence>
<feature type="compositionally biased region" description="Low complexity" evidence="1">
    <location>
        <begin position="77"/>
        <end position="86"/>
    </location>
</feature>
<evidence type="ECO:0000313" key="3">
    <source>
        <dbReference type="Proteomes" id="UP000026961"/>
    </source>
</evidence>
<keyword evidence="3" id="KW-1185">Reference proteome</keyword>
<accession>A0A0D9ZBL6</accession>
<dbReference type="EnsemblPlants" id="OGLUM03G29820.1">
    <property type="protein sequence ID" value="OGLUM03G29820.1"/>
    <property type="gene ID" value="OGLUM03G29820"/>
</dbReference>
<dbReference type="Gramene" id="OGLUM03G29820.1">
    <property type="protein sequence ID" value="OGLUM03G29820.1"/>
    <property type="gene ID" value="OGLUM03G29820"/>
</dbReference>
<feature type="region of interest" description="Disordered" evidence="1">
    <location>
        <begin position="72"/>
        <end position="96"/>
    </location>
</feature>
<name>A0A0D9ZBL6_9ORYZ</name>
<evidence type="ECO:0000256" key="1">
    <source>
        <dbReference type="SAM" id="MobiDB-lite"/>
    </source>
</evidence>
<organism evidence="2">
    <name type="scientific">Oryza glumipatula</name>
    <dbReference type="NCBI Taxonomy" id="40148"/>
    <lineage>
        <taxon>Eukaryota</taxon>
        <taxon>Viridiplantae</taxon>
        <taxon>Streptophyta</taxon>
        <taxon>Embryophyta</taxon>
        <taxon>Tracheophyta</taxon>
        <taxon>Spermatophyta</taxon>
        <taxon>Magnoliopsida</taxon>
        <taxon>Liliopsida</taxon>
        <taxon>Poales</taxon>
        <taxon>Poaceae</taxon>
        <taxon>BOP clade</taxon>
        <taxon>Oryzoideae</taxon>
        <taxon>Oryzeae</taxon>
        <taxon>Oryzinae</taxon>
        <taxon>Oryza</taxon>
    </lineage>
</organism>